<dbReference type="RefSeq" id="WP_045828632.1">
    <property type="nucleotide sequence ID" value="NZ_JZRB01000011.1"/>
</dbReference>
<name>A0A0F3KYB9_9GAMM</name>
<dbReference type="EMBL" id="JZRB01000011">
    <property type="protein sequence ID" value="KJV36213.1"/>
    <property type="molecule type" value="Genomic_DNA"/>
</dbReference>
<gene>
    <name evidence="1" type="ORF">VI08_05920</name>
</gene>
<sequence>MAMVHWVQMGERQYAILEGTTRAFARVSPQGDRWVVRWRYGPKAGQGMALKGVSLMQRMIMRWAEHNEASLRKRIPAASKPYEPPTAQERYFYDAVWPGYVPAHRRPRRMNRENH</sequence>
<accession>A0A0F3KYB9</accession>
<comment type="caution">
    <text evidence="1">The sequence shown here is derived from an EMBL/GenBank/DDBJ whole genome shotgun (WGS) entry which is preliminary data.</text>
</comment>
<evidence type="ECO:0000313" key="1">
    <source>
        <dbReference type="EMBL" id="KJV36213.1"/>
    </source>
</evidence>
<reference evidence="1 2" key="1">
    <citation type="submission" date="2015-03" db="EMBL/GenBank/DDBJ databases">
        <title>Draft genome sequence of Luteibacter yeojuensis strain SU11.</title>
        <authorList>
            <person name="Sulaiman J."/>
            <person name="Priya K."/>
            <person name="Chan K.-G."/>
        </authorList>
    </citation>
    <scope>NUCLEOTIDE SEQUENCE [LARGE SCALE GENOMIC DNA]</scope>
    <source>
        <strain evidence="1 2">SU11</strain>
    </source>
</reference>
<proteinExistence type="predicted"/>
<protein>
    <submittedName>
        <fullName evidence="1">Uncharacterized protein</fullName>
    </submittedName>
</protein>
<organism evidence="1 2">
    <name type="scientific">Luteibacter yeojuensis</name>
    <dbReference type="NCBI Taxonomy" id="345309"/>
    <lineage>
        <taxon>Bacteria</taxon>
        <taxon>Pseudomonadati</taxon>
        <taxon>Pseudomonadota</taxon>
        <taxon>Gammaproteobacteria</taxon>
        <taxon>Lysobacterales</taxon>
        <taxon>Rhodanobacteraceae</taxon>
        <taxon>Luteibacter</taxon>
    </lineage>
</organism>
<keyword evidence="2" id="KW-1185">Reference proteome</keyword>
<dbReference type="PATRIC" id="fig|345309.4.peg.343"/>
<dbReference type="Proteomes" id="UP000033651">
    <property type="component" value="Unassembled WGS sequence"/>
</dbReference>
<dbReference type="AlphaFoldDB" id="A0A0F3KYB9"/>
<evidence type="ECO:0000313" key="2">
    <source>
        <dbReference type="Proteomes" id="UP000033651"/>
    </source>
</evidence>
<dbReference type="OrthoDB" id="5953037at2"/>